<name>A0A2P2Q001_RHIMU</name>
<reference evidence="2" key="1">
    <citation type="submission" date="2018-02" db="EMBL/GenBank/DDBJ databases">
        <title>Rhizophora mucronata_Transcriptome.</title>
        <authorList>
            <person name="Meera S.P."/>
            <person name="Sreeshan A."/>
            <person name="Augustine A."/>
        </authorList>
    </citation>
    <scope>NUCLEOTIDE SEQUENCE</scope>
    <source>
        <tissue evidence="2">Leaf</tissue>
    </source>
</reference>
<sequence>MIVENGYFVTLICSFWLYCSPPLFLFLLSNKNRLNCNKKSFIKFFVGS</sequence>
<dbReference type="EMBL" id="GGEC01079822">
    <property type="protein sequence ID" value="MBX60306.1"/>
    <property type="molecule type" value="Transcribed_RNA"/>
</dbReference>
<keyword evidence="1" id="KW-0812">Transmembrane</keyword>
<organism evidence="2">
    <name type="scientific">Rhizophora mucronata</name>
    <name type="common">Asiatic mangrove</name>
    <dbReference type="NCBI Taxonomy" id="61149"/>
    <lineage>
        <taxon>Eukaryota</taxon>
        <taxon>Viridiplantae</taxon>
        <taxon>Streptophyta</taxon>
        <taxon>Embryophyta</taxon>
        <taxon>Tracheophyta</taxon>
        <taxon>Spermatophyta</taxon>
        <taxon>Magnoliopsida</taxon>
        <taxon>eudicotyledons</taxon>
        <taxon>Gunneridae</taxon>
        <taxon>Pentapetalae</taxon>
        <taxon>rosids</taxon>
        <taxon>fabids</taxon>
        <taxon>Malpighiales</taxon>
        <taxon>Rhizophoraceae</taxon>
        <taxon>Rhizophora</taxon>
    </lineage>
</organism>
<evidence type="ECO:0000256" key="1">
    <source>
        <dbReference type="SAM" id="Phobius"/>
    </source>
</evidence>
<proteinExistence type="predicted"/>
<evidence type="ECO:0000313" key="2">
    <source>
        <dbReference type="EMBL" id="MBX60306.1"/>
    </source>
</evidence>
<feature type="transmembrane region" description="Helical" evidence="1">
    <location>
        <begin position="6"/>
        <end position="28"/>
    </location>
</feature>
<accession>A0A2P2Q001</accession>
<keyword evidence="1" id="KW-1133">Transmembrane helix</keyword>
<protein>
    <submittedName>
        <fullName evidence="2">Uncharacterized protein</fullName>
    </submittedName>
</protein>
<keyword evidence="1" id="KW-0472">Membrane</keyword>
<dbReference type="AlphaFoldDB" id="A0A2P2Q001"/>